<dbReference type="InterPro" id="IPR020003">
    <property type="entry name" value="ATPase_a/bsu_AS"/>
</dbReference>
<dbReference type="Proteomes" id="UP000593594">
    <property type="component" value="Chromosome"/>
</dbReference>
<keyword evidence="7" id="KW-1278">Translocase</keyword>
<evidence type="ECO:0000259" key="9">
    <source>
        <dbReference type="SMART" id="SM00382"/>
    </source>
</evidence>
<dbReference type="InterPro" id="IPR040627">
    <property type="entry name" value="T3SS_ATPase_C"/>
</dbReference>
<dbReference type="InterPro" id="IPR050053">
    <property type="entry name" value="ATPase_alpha/beta_chains"/>
</dbReference>
<organism evidence="10 11">
    <name type="scientific">Kaustia mangrovi</name>
    <dbReference type="NCBI Taxonomy" id="2593653"/>
    <lineage>
        <taxon>Bacteria</taxon>
        <taxon>Pseudomonadati</taxon>
        <taxon>Pseudomonadota</taxon>
        <taxon>Alphaproteobacteria</taxon>
        <taxon>Hyphomicrobiales</taxon>
        <taxon>Parvibaculaceae</taxon>
        <taxon>Kaustia</taxon>
    </lineage>
</organism>
<keyword evidence="2" id="KW-0813">Transport</keyword>
<feature type="domain" description="AAA+ ATPase" evidence="9">
    <location>
        <begin position="164"/>
        <end position="345"/>
    </location>
</feature>
<proteinExistence type="predicted"/>
<dbReference type="SUPFAM" id="SSF52540">
    <property type="entry name" value="P-loop containing nucleoside triphosphate hydrolases"/>
    <property type="match status" value="1"/>
</dbReference>
<keyword evidence="5" id="KW-0067">ATP-binding</keyword>
<evidence type="ECO:0000256" key="5">
    <source>
        <dbReference type="ARBA" id="ARBA00022840"/>
    </source>
</evidence>
<evidence type="ECO:0000313" key="11">
    <source>
        <dbReference type="Proteomes" id="UP000593594"/>
    </source>
</evidence>
<gene>
    <name evidence="10" type="ORF">HW532_09855</name>
</gene>
<evidence type="ECO:0000313" key="10">
    <source>
        <dbReference type="EMBL" id="QPC45282.1"/>
    </source>
</evidence>
<keyword evidence="6" id="KW-0653">Protein transport</keyword>
<evidence type="ECO:0000256" key="2">
    <source>
        <dbReference type="ARBA" id="ARBA00022448"/>
    </source>
</evidence>
<dbReference type="PANTHER" id="PTHR15184:SF9">
    <property type="entry name" value="SPI-1 TYPE 3 SECRETION SYSTEM ATPASE"/>
    <property type="match status" value="1"/>
</dbReference>
<dbReference type="InterPro" id="IPR027417">
    <property type="entry name" value="P-loop_NTPase"/>
</dbReference>
<dbReference type="PROSITE" id="PS00152">
    <property type="entry name" value="ATPASE_ALPHA_BETA"/>
    <property type="match status" value="1"/>
</dbReference>
<dbReference type="KEGG" id="kmn:HW532_09855"/>
<dbReference type="GO" id="GO:0005524">
    <property type="term" value="F:ATP binding"/>
    <property type="evidence" value="ECO:0007669"/>
    <property type="project" value="UniProtKB-KW"/>
</dbReference>
<comment type="subcellular location">
    <subcellularLocation>
        <location evidence="1">Cytoplasm</location>
    </subcellularLocation>
</comment>
<name>A0A7S8HDY5_9HYPH</name>
<dbReference type="GO" id="GO:0030254">
    <property type="term" value="P:protein secretion by the type III secretion system"/>
    <property type="evidence" value="ECO:0007669"/>
    <property type="project" value="InterPro"/>
</dbReference>
<dbReference type="FunFam" id="3.40.50.12240:FF:000002">
    <property type="entry name" value="Flagellum-specific ATP synthase FliI"/>
    <property type="match status" value="1"/>
</dbReference>
<reference evidence="10 11" key="1">
    <citation type="submission" date="2020-06" db="EMBL/GenBank/DDBJ databases">
        <title>Genome sequence of 2 isolates from Red Sea Mangroves.</title>
        <authorList>
            <person name="Sefrji F."/>
            <person name="Michoud G."/>
            <person name="Merlino G."/>
            <person name="Daffonchio D."/>
        </authorList>
    </citation>
    <scope>NUCLEOTIDE SEQUENCE [LARGE SCALE GENOMIC DNA]</scope>
    <source>
        <strain evidence="10 11">R1DC25</strain>
    </source>
</reference>
<dbReference type="InterPro" id="IPR003593">
    <property type="entry name" value="AAA+_ATPase"/>
</dbReference>
<evidence type="ECO:0000256" key="3">
    <source>
        <dbReference type="ARBA" id="ARBA00022490"/>
    </source>
</evidence>
<evidence type="ECO:0000256" key="1">
    <source>
        <dbReference type="ARBA" id="ARBA00004496"/>
    </source>
</evidence>
<dbReference type="AlphaFoldDB" id="A0A7S8HDY5"/>
<dbReference type="CDD" id="cd01136">
    <property type="entry name" value="ATPase_flagellum-secretory_path_III"/>
    <property type="match status" value="1"/>
</dbReference>
<dbReference type="GO" id="GO:0046933">
    <property type="term" value="F:proton-transporting ATP synthase activity, rotational mechanism"/>
    <property type="evidence" value="ECO:0007669"/>
    <property type="project" value="TreeGrafter"/>
</dbReference>
<evidence type="ECO:0000256" key="6">
    <source>
        <dbReference type="ARBA" id="ARBA00022927"/>
    </source>
</evidence>
<dbReference type="GO" id="GO:0005737">
    <property type="term" value="C:cytoplasm"/>
    <property type="evidence" value="ECO:0007669"/>
    <property type="project" value="UniProtKB-SubCell"/>
</dbReference>
<accession>A0A7S8HDY5</accession>
<evidence type="ECO:0000256" key="8">
    <source>
        <dbReference type="ARBA" id="ARBA00034006"/>
    </source>
</evidence>
<dbReference type="SMART" id="SM00382">
    <property type="entry name" value="AAA"/>
    <property type="match status" value="1"/>
</dbReference>
<dbReference type="Pfam" id="PF00006">
    <property type="entry name" value="ATP-synt_ab"/>
    <property type="match status" value="1"/>
</dbReference>
<dbReference type="PANTHER" id="PTHR15184">
    <property type="entry name" value="ATP SYNTHASE"/>
    <property type="match status" value="1"/>
</dbReference>
<dbReference type="NCBIfam" id="TIGR01026">
    <property type="entry name" value="fliI_yscN"/>
    <property type="match status" value="1"/>
</dbReference>
<protein>
    <submittedName>
        <fullName evidence="10">FliI/YscN family ATPase</fullName>
    </submittedName>
</protein>
<sequence>MQDRLAAIVPRLREGLQEAPTRGGRGRVRRILGVVVHASVEEVRVGEICHLVDPRTGRRLPGEVVGITDEAAILVPLGDLAGLSSLTEVIPTGRDLQVPVGEGLLGRVISALGDPLDAVPWPPEGIDGSYPVNAYPPPPLARALISDPVQLGIRALDGLVTCARGQRIGIFGEPGAGKSSLLADIVRGTDADVAVVALVGERGREVREFVERQLGEDGRARAVVVAATSDRPAIERVKAAYVATTIAEYFRDRGRNVLLLMDSITRFARAQREIGLASGEPPTRRGFPPSLFAALPRLLERSGPGETGSITGIYTVLTEGDGTLDPVAEEVQAILDGHVVLSSELARRDHFPAIDVLRSRSRLMDTVAPESHRADAGRIRELMARHADIELLVRVGEYEKGSDPLADEAVAKIDRINAFLRQAAGESEAMESTRAMMRELAE</sequence>
<dbReference type="EMBL" id="CP058214">
    <property type="protein sequence ID" value="QPC45282.1"/>
    <property type="molecule type" value="Genomic_DNA"/>
</dbReference>
<dbReference type="InterPro" id="IPR005714">
    <property type="entry name" value="ATPase_T3SS_FliI/YscN"/>
</dbReference>
<dbReference type="Pfam" id="PF02874">
    <property type="entry name" value="ATP-synt_ab_N"/>
    <property type="match status" value="1"/>
</dbReference>
<keyword evidence="11" id="KW-1185">Reference proteome</keyword>
<dbReference type="GO" id="GO:0030257">
    <property type="term" value="C:type III protein secretion system complex"/>
    <property type="evidence" value="ECO:0007669"/>
    <property type="project" value="InterPro"/>
</dbReference>
<dbReference type="GO" id="GO:0016887">
    <property type="term" value="F:ATP hydrolysis activity"/>
    <property type="evidence" value="ECO:0007669"/>
    <property type="project" value="InterPro"/>
</dbReference>
<keyword evidence="3" id="KW-0963">Cytoplasm</keyword>
<dbReference type="InterPro" id="IPR004100">
    <property type="entry name" value="ATPase_F1/V1/A1_a/bsu_N"/>
</dbReference>
<evidence type="ECO:0000256" key="7">
    <source>
        <dbReference type="ARBA" id="ARBA00022967"/>
    </source>
</evidence>
<comment type="catalytic activity">
    <reaction evidence="8">
        <text>ATP + H2O + cellular proteinSide 1 = ADP + phosphate + cellular proteinSide 2.</text>
        <dbReference type="EC" id="7.4.2.8"/>
    </reaction>
</comment>
<dbReference type="Gene3D" id="3.40.50.12240">
    <property type="match status" value="1"/>
</dbReference>
<evidence type="ECO:0000256" key="4">
    <source>
        <dbReference type="ARBA" id="ARBA00022741"/>
    </source>
</evidence>
<dbReference type="Pfam" id="PF18269">
    <property type="entry name" value="T3SS_ATPase_C"/>
    <property type="match status" value="1"/>
</dbReference>
<dbReference type="GO" id="GO:0008564">
    <property type="term" value="F:protein-exporting ATPase activity"/>
    <property type="evidence" value="ECO:0007669"/>
    <property type="project" value="UniProtKB-EC"/>
</dbReference>
<dbReference type="InterPro" id="IPR000194">
    <property type="entry name" value="ATPase_F1/V1/A1_a/bsu_nucl-bd"/>
</dbReference>
<keyword evidence="4" id="KW-0547">Nucleotide-binding</keyword>